<feature type="domain" description="Lantibiotic dehydratase N-terminal" evidence="1">
    <location>
        <begin position="468"/>
        <end position="707"/>
    </location>
</feature>
<gene>
    <name evidence="2" type="ORF">CFP71_19005</name>
</gene>
<dbReference type="EMBL" id="NMQT01000066">
    <property type="protein sequence ID" value="OXM54808.1"/>
    <property type="molecule type" value="Genomic_DNA"/>
</dbReference>
<dbReference type="OrthoDB" id="8428173at2"/>
<dbReference type="Pfam" id="PF04738">
    <property type="entry name" value="Lant_dehydr_N"/>
    <property type="match status" value="2"/>
</dbReference>
<evidence type="ECO:0000259" key="1">
    <source>
        <dbReference type="Pfam" id="PF04738"/>
    </source>
</evidence>
<organism evidence="2 3">
    <name type="scientific">Amycolatopsis thailandensis</name>
    <dbReference type="NCBI Taxonomy" id="589330"/>
    <lineage>
        <taxon>Bacteria</taxon>
        <taxon>Bacillati</taxon>
        <taxon>Actinomycetota</taxon>
        <taxon>Actinomycetes</taxon>
        <taxon>Pseudonocardiales</taxon>
        <taxon>Pseudonocardiaceae</taxon>
        <taxon>Amycolatopsis</taxon>
    </lineage>
</organism>
<keyword evidence="3" id="KW-1185">Reference proteome</keyword>
<accession>A0A229S7C8</accession>
<comment type="caution">
    <text evidence="2">The sequence shown here is derived from an EMBL/GenBank/DDBJ whole genome shotgun (WGS) entry which is preliminary data.</text>
</comment>
<reference evidence="2 3" key="1">
    <citation type="submission" date="2017-07" db="EMBL/GenBank/DDBJ databases">
        <title>Amycolatopsis thailandensis Genome sequencing and assembly.</title>
        <authorList>
            <person name="Kaur N."/>
            <person name="Mayilraj S."/>
        </authorList>
    </citation>
    <scope>NUCLEOTIDE SEQUENCE [LARGE SCALE GENOMIC DNA]</scope>
    <source>
        <strain evidence="2 3">JCM 16380</strain>
    </source>
</reference>
<dbReference type="Proteomes" id="UP000215223">
    <property type="component" value="Unassembled WGS sequence"/>
</dbReference>
<feature type="domain" description="Lantibiotic dehydratase N-terminal" evidence="1">
    <location>
        <begin position="78"/>
        <end position="368"/>
    </location>
</feature>
<dbReference type="AlphaFoldDB" id="A0A229S7C8"/>
<proteinExistence type="predicted"/>
<sequence length="758" mass="83824">MMSALVPIGSRWSLWPQLVLRGAGFPAAGVLRLAPEGLAAAADAIAAEAPDSTRRAAFEDAYRQAAVDTAFVLREIAADDRFRAAITWQNQSVVDGTLMPFLAWTPTVASRTNMPRKREELVARYWQRFCVKNDTIGFFGPVGWGRFDPALTGIRFATAPELIESSEVFLSSWAIDSLAKTLDRKPGIRRWLAPRRVPFVRLDDGQVRVPGRPPVPIGPEQEKIFALCDGVLTADEIGHRTGVEGTARILERMCDDRWLTWRLEVPAGPRPERALRALLDRIGEDRLRRECLETLKLLESRLDEVRAAADADSLGTTLSALGDDFTGLTDVASLREKGARVAPCRAVAYADARRGDRVVLGTRVAEGLAPLELFLTSARWMATELARRTSDRAKAILAGLGPGPVDLASFWFACMPLLHGDAPADAADIQAEFRRRWSSLLPAEGSRTTLSADSLRPRVEELFPVPPGTPGWAASRYVSPDVLLLADGEEAVARGDFQIVLGELHTAINTMGASVFLTQHPDVAELLDLTTGDFPGPRLLPLLAKENHTRLSARTRQSLVRELDYQVALLDHTADPARPRVVLSADALVSERAGRVMVRLPDGREFDVLEVFSQALTRLVMDAFQPVPDLPHTPRITVDRLVVARETWRPRADELAFAQSKTESERFLGAREWARHNRLPRFVFAVSPTEPRPLYVDFDSPVYVQILAKAIRRLTRKDPDATLVLTEMLPTPEQTWLTDGQGDTYTAELRLVAVDQLA</sequence>
<protein>
    <submittedName>
        <fullName evidence="2">Lantibiotic dehydratase</fullName>
    </submittedName>
</protein>
<dbReference type="InterPro" id="IPR006827">
    <property type="entry name" value="Lant_deHydtase_N"/>
</dbReference>
<evidence type="ECO:0000313" key="3">
    <source>
        <dbReference type="Proteomes" id="UP000215223"/>
    </source>
</evidence>
<evidence type="ECO:0000313" key="2">
    <source>
        <dbReference type="EMBL" id="OXM54808.1"/>
    </source>
</evidence>
<name>A0A229S7C8_9PSEU</name>